<keyword evidence="3" id="KW-1003">Cell membrane</keyword>
<dbReference type="InterPro" id="IPR000490">
    <property type="entry name" value="Glyco_hydro_17"/>
</dbReference>
<proteinExistence type="predicted"/>
<comment type="caution">
    <text evidence="17">The sequence shown here is derived from an EMBL/GenBank/DDBJ whole genome shotgun (WGS) entry which is preliminary data.</text>
</comment>
<evidence type="ECO:0000256" key="11">
    <source>
        <dbReference type="ARBA" id="ARBA00023316"/>
    </source>
</evidence>
<evidence type="ECO:0000256" key="6">
    <source>
        <dbReference type="ARBA" id="ARBA00022729"/>
    </source>
</evidence>
<keyword evidence="9" id="KW-0325">Glycoprotein</keyword>
<dbReference type="PANTHER" id="PTHR16631">
    <property type="entry name" value="GLUCAN 1,3-BETA-GLUCOSIDASE"/>
    <property type="match status" value="1"/>
</dbReference>
<name>A0ABX3A4D2_9GAMM</name>
<evidence type="ECO:0000256" key="16">
    <source>
        <dbReference type="SAM" id="SignalP"/>
    </source>
</evidence>
<protein>
    <recommendedName>
        <fullName evidence="15">Endo-1,3-beta-glucanase btgC</fullName>
    </recommendedName>
    <alternativeName>
        <fullName evidence="14">Laminarinase btgC</fullName>
    </alternativeName>
</protein>
<evidence type="ECO:0000256" key="14">
    <source>
        <dbReference type="ARBA" id="ARBA00042373"/>
    </source>
</evidence>
<sequence length="370" mass="39877">MKNNIKFKKAVLLGAIITSLSMAAVHASNSSNPLPKFGAVFGDVQESYSPQQIKTGIDIISKHFGLIRAYDDFGGGENYKALMSEASQKNIQVILGIPNTQLSSKLGTVAAAKTYLAAHLYQQGTTIWPNLTAIIVGNETDTTSYGPQLAGYVNNLIAAINSYPDNVKNKISISIDFGPGLQENQNRQACSINPNIINAMKAVASNPSSADKVVFGNLYPFYAPASAIDLTTPQQMINQFAGTSTGWYPYSCAMTAMKNAGITNVNLSTGETGWATAGNPNGTLNIGGVQTQKTNTTKLNTYLQAYKDYINTPSKFTGVMPYQGKTSIFFEMFDEPAKNKFPWEPHFGLDQSIDNHNGASKPGITIPFTH</sequence>
<dbReference type="Pfam" id="PF00332">
    <property type="entry name" value="Glyco_hydro_17"/>
    <property type="match status" value="1"/>
</dbReference>
<evidence type="ECO:0000256" key="3">
    <source>
        <dbReference type="ARBA" id="ARBA00022475"/>
    </source>
</evidence>
<evidence type="ECO:0000256" key="4">
    <source>
        <dbReference type="ARBA" id="ARBA00022512"/>
    </source>
</evidence>
<evidence type="ECO:0000256" key="8">
    <source>
        <dbReference type="ARBA" id="ARBA00023136"/>
    </source>
</evidence>
<dbReference type="SUPFAM" id="SSF51445">
    <property type="entry name" value="(Trans)glycosidases"/>
    <property type="match status" value="1"/>
</dbReference>
<gene>
    <name evidence="17" type="ORF">BGC07_03965</name>
</gene>
<evidence type="ECO:0000313" key="18">
    <source>
        <dbReference type="Proteomes" id="UP000094329"/>
    </source>
</evidence>
<accession>A0ABX3A4D2</accession>
<keyword evidence="6 16" id="KW-0732">Signal</keyword>
<evidence type="ECO:0000256" key="12">
    <source>
        <dbReference type="ARBA" id="ARBA00023326"/>
    </source>
</evidence>
<evidence type="ECO:0000256" key="15">
    <source>
        <dbReference type="ARBA" id="ARBA00043078"/>
    </source>
</evidence>
<dbReference type="RefSeq" id="WP_069312042.1">
    <property type="nucleotide sequence ID" value="NZ_MDTU01000001.1"/>
</dbReference>
<evidence type="ECO:0000256" key="1">
    <source>
        <dbReference type="ARBA" id="ARBA00004191"/>
    </source>
</evidence>
<evidence type="ECO:0000256" key="2">
    <source>
        <dbReference type="ARBA" id="ARBA00004236"/>
    </source>
</evidence>
<keyword evidence="11" id="KW-0961">Cell wall biogenesis/degradation</keyword>
<feature type="chain" id="PRO_5045539916" description="Endo-1,3-beta-glucanase btgC" evidence="16">
    <location>
        <begin position="24"/>
        <end position="370"/>
    </location>
</feature>
<comment type="function">
    <text evidence="13">Glucanases play a role in cell expansion during growth, in cell-cell fusion during mating, and in spore release during sporulation. This enzyme may be involved in beta-glucan degradation. Active on laminarin and lichenan.</text>
</comment>
<reference evidence="17 18" key="1">
    <citation type="submission" date="2016-08" db="EMBL/GenBank/DDBJ databases">
        <title>Draft genome sequence of Candidatus Piscirickettsia litoralis, from seawater.</title>
        <authorList>
            <person name="Wan X."/>
            <person name="Lee A.J."/>
            <person name="Hou S."/>
            <person name="Donachie S.P."/>
        </authorList>
    </citation>
    <scope>NUCLEOTIDE SEQUENCE [LARGE SCALE GENOMIC DNA]</scope>
    <source>
        <strain evidence="17 18">Y2</strain>
    </source>
</reference>
<keyword evidence="10" id="KW-0119">Carbohydrate metabolism</keyword>
<dbReference type="InterPro" id="IPR050732">
    <property type="entry name" value="Beta-glucan_modifiers"/>
</dbReference>
<feature type="signal peptide" evidence="16">
    <location>
        <begin position="1"/>
        <end position="23"/>
    </location>
</feature>
<evidence type="ECO:0000256" key="5">
    <source>
        <dbReference type="ARBA" id="ARBA00022525"/>
    </source>
</evidence>
<dbReference type="Proteomes" id="UP000094329">
    <property type="component" value="Unassembled WGS sequence"/>
</dbReference>
<evidence type="ECO:0000313" key="17">
    <source>
        <dbReference type="EMBL" id="ODN42245.1"/>
    </source>
</evidence>
<keyword evidence="4" id="KW-0134">Cell wall</keyword>
<evidence type="ECO:0000256" key="10">
    <source>
        <dbReference type="ARBA" id="ARBA00023277"/>
    </source>
</evidence>
<dbReference type="EMBL" id="MDTU01000001">
    <property type="protein sequence ID" value="ODN42245.1"/>
    <property type="molecule type" value="Genomic_DNA"/>
</dbReference>
<keyword evidence="18" id="KW-1185">Reference proteome</keyword>
<evidence type="ECO:0000256" key="13">
    <source>
        <dbReference type="ARBA" id="ARBA00037649"/>
    </source>
</evidence>
<comment type="subcellular location">
    <subcellularLocation>
        <location evidence="2">Cell membrane</location>
    </subcellularLocation>
    <subcellularLocation>
        <location evidence="1">Secreted</location>
        <location evidence="1">Cell wall</location>
    </subcellularLocation>
</comment>
<keyword evidence="8" id="KW-0472">Membrane</keyword>
<dbReference type="InterPro" id="IPR017853">
    <property type="entry name" value="GH"/>
</dbReference>
<evidence type="ECO:0000256" key="9">
    <source>
        <dbReference type="ARBA" id="ARBA00023180"/>
    </source>
</evidence>
<dbReference type="PANTHER" id="PTHR16631:SF17">
    <property type="entry name" value="GLUCAN ENDO-1,3-BETA-GLUCOSIDASE BTGC"/>
    <property type="match status" value="1"/>
</dbReference>
<keyword evidence="7" id="KW-0378">Hydrolase</keyword>
<keyword evidence="5" id="KW-0964">Secreted</keyword>
<keyword evidence="12" id="KW-0624">Polysaccharide degradation</keyword>
<evidence type="ECO:0000256" key="7">
    <source>
        <dbReference type="ARBA" id="ARBA00022801"/>
    </source>
</evidence>
<organism evidence="17 18">
    <name type="scientific">Piscirickettsia litoralis</name>
    <dbReference type="NCBI Taxonomy" id="1891921"/>
    <lineage>
        <taxon>Bacteria</taxon>
        <taxon>Pseudomonadati</taxon>
        <taxon>Pseudomonadota</taxon>
        <taxon>Gammaproteobacteria</taxon>
        <taxon>Thiotrichales</taxon>
        <taxon>Piscirickettsiaceae</taxon>
        <taxon>Piscirickettsia</taxon>
    </lineage>
</organism>
<dbReference type="Gene3D" id="3.20.20.80">
    <property type="entry name" value="Glycosidases"/>
    <property type="match status" value="1"/>
</dbReference>